<dbReference type="SUPFAM" id="SSF52540">
    <property type="entry name" value="P-loop containing nucleoside triphosphate hydrolases"/>
    <property type="match status" value="1"/>
</dbReference>
<evidence type="ECO:0000313" key="1">
    <source>
        <dbReference type="EMBL" id="SDK64304.1"/>
    </source>
</evidence>
<reference evidence="2" key="1">
    <citation type="submission" date="2016-10" db="EMBL/GenBank/DDBJ databases">
        <authorList>
            <person name="Varghese N."/>
            <person name="Submissions S."/>
        </authorList>
    </citation>
    <scope>NUCLEOTIDE SEQUENCE [LARGE SCALE GENOMIC DNA]</scope>
    <source>
        <strain evidence="2">DSM 45460</strain>
    </source>
</reference>
<dbReference type="EMBL" id="FNFM01000010">
    <property type="protein sequence ID" value="SDK64304.1"/>
    <property type="molecule type" value="Genomic_DNA"/>
</dbReference>
<dbReference type="Gene3D" id="3.40.50.300">
    <property type="entry name" value="P-loop containing nucleotide triphosphate hydrolases"/>
    <property type="match status" value="1"/>
</dbReference>
<dbReference type="AlphaFoldDB" id="A0A1G9DKD4"/>
<dbReference type="PANTHER" id="PTHR46743">
    <property type="entry name" value="TEICHOIC ACIDS EXPORT ATP-BINDING PROTEIN TAGH"/>
    <property type="match status" value="1"/>
</dbReference>
<sequence>MLSTCSAEISTFCGDARLRACCGGAEERTDDIAEFTELGDFLHMPLRTYSAGMRVRLALGVITTIAPEILILDEGLGAVDAAFMAKARRRLVDLVNRSGMLVFASHSDELLLELCTTAIWMDEGRIRMHGSVHEILTTYKGDEPYVVPKRSGQLLDSLTHHRHDIRWCLPSSKGFAELATQATQPSSISREIAGRVPRGLARGTFSGHR</sequence>
<accession>A0A1G9DKD4</accession>
<name>A0A1G9DKD4_ACTMZ</name>
<keyword evidence="2" id="KW-1185">Reference proteome</keyword>
<organism evidence="1 2">
    <name type="scientific">Actinopolyspora mzabensis</name>
    <dbReference type="NCBI Taxonomy" id="995066"/>
    <lineage>
        <taxon>Bacteria</taxon>
        <taxon>Bacillati</taxon>
        <taxon>Actinomycetota</taxon>
        <taxon>Actinomycetes</taxon>
        <taxon>Actinopolysporales</taxon>
        <taxon>Actinopolysporaceae</taxon>
        <taxon>Actinopolyspora</taxon>
    </lineage>
</organism>
<protein>
    <recommendedName>
        <fullName evidence="3">ABC transporter</fullName>
    </recommendedName>
</protein>
<dbReference type="Proteomes" id="UP000199213">
    <property type="component" value="Unassembled WGS sequence"/>
</dbReference>
<gene>
    <name evidence="1" type="ORF">SAMN04487820_110149</name>
</gene>
<proteinExistence type="predicted"/>
<dbReference type="PANTHER" id="PTHR46743:SF2">
    <property type="entry name" value="TEICHOIC ACIDS EXPORT ATP-BINDING PROTEIN TAGH"/>
    <property type="match status" value="1"/>
</dbReference>
<evidence type="ECO:0008006" key="3">
    <source>
        <dbReference type="Google" id="ProtNLM"/>
    </source>
</evidence>
<dbReference type="InterPro" id="IPR050683">
    <property type="entry name" value="Bact_Polysacc_Export_ATP-bd"/>
</dbReference>
<evidence type="ECO:0000313" key="2">
    <source>
        <dbReference type="Proteomes" id="UP000199213"/>
    </source>
</evidence>
<dbReference type="InterPro" id="IPR027417">
    <property type="entry name" value="P-loop_NTPase"/>
</dbReference>